<dbReference type="Gene3D" id="2.70.20.10">
    <property type="entry name" value="Topoisomerase I, domain 3"/>
    <property type="match status" value="1"/>
</dbReference>
<dbReference type="PANTHER" id="PTHR11390">
    <property type="entry name" value="PROKARYOTIC DNA TOPOISOMERASE"/>
    <property type="match status" value="1"/>
</dbReference>
<evidence type="ECO:0000256" key="10">
    <source>
        <dbReference type="ARBA" id="ARBA00031985"/>
    </source>
</evidence>
<dbReference type="InterPro" id="IPR023405">
    <property type="entry name" value="Topo_IA_core_domain"/>
</dbReference>
<dbReference type="NCBIfam" id="NF005829">
    <property type="entry name" value="PRK07726.1"/>
    <property type="match status" value="1"/>
</dbReference>
<evidence type="ECO:0000256" key="8">
    <source>
        <dbReference type="ARBA" id="ARBA00023235"/>
    </source>
</evidence>
<name>A0ABX5GT59_9GAMM</name>
<gene>
    <name evidence="15" type="ORF">C9J52_09570</name>
</gene>
<dbReference type="InterPro" id="IPR013826">
    <property type="entry name" value="Topo_IA_cen_sub3"/>
</dbReference>
<dbReference type="SUPFAM" id="SSF56712">
    <property type="entry name" value="Prokaryotic type I DNA topoisomerase"/>
    <property type="match status" value="1"/>
</dbReference>
<proteinExistence type="inferred from homology"/>
<dbReference type="PROSITE" id="PS00396">
    <property type="entry name" value="TOPO_IA_1"/>
    <property type="match status" value="1"/>
</dbReference>
<feature type="domain" description="Topo IA-type catalytic" evidence="14">
    <location>
        <begin position="149"/>
        <end position="590"/>
    </location>
</feature>
<sequence>MQVYLCEKPSQAKDIAAVLGCCKSEQGVFTGNGVVVTHCVGHILQQADPEEYNPDYKNWVLADLPIIPTQWKMLISPKTKSQFTVVKKCLAKASEVIIATDADREGEVIAREVLEYVNYTGPVRRLWLSALDEASIKKALGALRAGAETEKMYDAGLGRSRGDWLIGMNMTRLCSILSRDFGYKGALSVGRVQTPTLRLVVDRDRQIEHFVPQAYFDVVGTFTAASQFKAKWQVPDDVADEHGRCLQASHANNVITQCHDKPAVVSMFETKRQKVKHPALFFLGSLQKAMSAKYGYGAQDVLNIAQSLYEKHKVTTYPRTDCAYLPLSQHDDVANIVSTLSAVSVFSSWCHGANSAEKSACWNDKKITAHHAIIPLPVTPDLTAMTDKERNLYQAIVQRYLAQFYSVAEDDATTVMLTIGTHSFKTSGRVEQVKGWRAVMGKEDEQDDRQSLPVLTVGQTLPGVYQQEEKKTKPPGRFTEGVLIETMSNIAKLETDPKLKQVLKETAGIGTEATRASIIETLKKRGFLEVKGKQIISSAAGRALIDALPDMLTRPAMTAVWEQELDLIADGKGALTTFMARQEQFIRHVVAAFKQGKYTLKLPNIVALSQPCPRCQKTMKQITSKKGKFWACDNKEQCGLLLDDERGKPAKTAPCRCGAGVLIRKKAKTKGKFWWGCSAYKTGCEQRLFDDNGKPGKAMPIAAK</sequence>
<evidence type="ECO:0000256" key="11">
    <source>
        <dbReference type="ARBA" id="ARBA00032235"/>
    </source>
</evidence>
<dbReference type="EMBL" id="PYOP01000012">
    <property type="protein sequence ID" value="PSW96664.1"/>
    <property type="molecule type" value="Genomic_DNA"/>
</dbReference>
<dbReference type="InterPro" id="IPR013824">
    <property type="entry name" value="Topo_IA_cen_sub1"/>
</dbReference>
<evidence type="ECO:0000256" key="12">
    <source>
        <dbReference type="ARBA" id="ARBA00032877"/>
    </source>
</evidence>
<evidence type="ECO:0000256" key="1">
    <source>
        <dbReference type="ARBA" id="ARBA00000213"/>
    </source>
</evidence>
<evidence type="ECO:0000256" key="4">
    <source>
        <dbReference type="ARBA" id="ARBA00022723"/>
    </source>
</evidence>
<protein>
    <recommendedName>
        <fullName evidence="3">DNA topoisomerase</fullName>
        <ecNumber evidence="3">5.6.2.1</ecNumber>
    </recommendedName>
    <alternativeName>
        <fullName evidence="12">Omega-protein</fullName>
    </alternativeName>
    <alternativeName>
        <fullName evidence="11">Relaxing enzyme</fullName>
    </alternativeName>
    <alternativeName>
        <fullName evidence="9">Swivelase</fullName>
    </alternativeName>
    <alternativeName>
        <fullName evidence="10">Untwisting enzyme</fullName>
    </alternativeName>
</protein>
<dbReference type="InterPro" id="IPR013825">
    <property type="entry name" value="Topo_IA_cen_sub2"/>
</dbReference>
<comment type="catalytic activity">
    <reaction evidence="1">
        <text>ATP-independent breakage of single-stranded DNA, followed by passage and rejoining.</text>
        <dbReference type="EC" id="5.6.2.1"/>
    </reaction>
</comment>
<dbReference type="CDD" id="cd03362">
    <property type="entry name" value="TOPRIM_TopoIA_TopoIII"/>
    <property type="match status" value="1"/>
</dbReference>
<keyword evidence="4" id="KW-0479">Metal-binding</keyword>
<feature type="domain" description="Toprim" evidence="13">
    <location>
        <begin position="1"/>
        <end position="132"/>
    </location>
</feature>
<accession>A0ABX5GT59</accession>
<dbReference type="Gene3D" id="1.10.290.10">
    <property type="entry name" value="Topoisomerase I, domain 4"/>
    <property type="match status" value="1"/>
</dbReference>
<dbReference type="RefSeq" id="WP_045036739.1">
    <property type="nucleotide sequence ID" value="NZ_JZSR01000012.1"/>
</dbReference>
<evidence type="ECO:0000313" key="16">
    <source>
        <dbReference type="Proteomes" id="UP000241190"/>
    </source>
</evidence>
<dbReference type="InterPro" id="IPR000380">
    <property type="entry name" value="Topo_IA"/>
</dbReference>
<dbReference type="InterPro" id="IPR003601">
    <property type="entry name" value="Topo_IA_2"/>
</dbReference>
<dbReference type="InterPro" id="IPR003602">
    <property type="entry name" value="Topo_IA_DNA-bd_dom"/>
</dbReference>
<dbReference type="EC" id="5.6.2.1" evidence="3"/>
<dbReference type="NCBIfam" id="TIGR01056">
    <property type="entry name" value="topB"/>
    <property type="match status" value="1"/>
</dbReference>
<dbReference type="Pfam" id="PF01131">
    <property type="entry name" value="Topoisom_bac"/>
    <property type="match status" value="1"/>
</dbReference>
<dbReference type="InterPro" id="IPR005738">
    <property type="entry name" value="TopoIII"/>
</dbReference>
<evidence type="ECO:0000259" key="13">
    <source>
        <dbReference type="PROSITE" id="PS50880"/>
    </source>
</evidence>
<organism evidence="15 16">
    <name type="scientific">Photobacterium iliopiscarium</name>
    <dbReference type="NCBI Taxonomy" id="56192"/>
    <lineage>
        <taxon>Bacteria</taxon>
        <taxon>Pseudomonadati</taxon>
        <taxon>Pseudomonadota</taxon>
        <taxon>Gammaproteobacteria</taxon>
        <taxon>Vibrionales</taxon>
        <taxon>Vibrionaceae</taxon>
        <taxon>Photobacterium</taxon>
    </lineage>
</organism>
<dbReference type="Pfam" id="PF01751">
    <property type="entry name" value="Toprim"/>
    <property type="match status" value="1"/>
</dbReference>
<reference evidence="15 16" key="1">
    <citation type="submission" date="2018-03" db="EMBL/GenBank/DDBJ databases">
        <title>Whole genome sequencing of Histamine producing bacteria.</title>
        <authorList>
            <person name="Butler K."/>
        </authorList>
    </citation>
    <scope>NUCLEOTIDE SEQUENCE [LARGE SCALE GENOMIC DNA]</scope>
    <source>
        <strain evidence="15 16">ATCC 51761</strain>
    </source>
</reference>
<dbReference type="InterPro" id="IPR034144">
    <property type="entry name" value="TOPRIM_TopoIII"/>
</dbReference>
<evidence type="ECO:0000256" key="5">
    <source>
        <dbReference type="ARBA" id="ARBA00022842"/>
    </source>
</evidence>
<dbReference type="PROSITE" id="PS50880">
    <property type="entry name" value="TOPRIM"/>
    <property type="match status" value="1"/>
</dbReference>
<evidence type="ECO:0000256" key="9">
    <source>
        <dbReference type="ARBA" id="ARBA00030003"/>
    </source>
</evidence>
<keyword evidence="16" id="KW-1185">Reference proteome</keyword>
<comment type="similarity">
    <text evidence="2">Belongs to the type IA topoisomerase family.</text>
</comment>
<dbReference type="InterPro" id="IPR006171">
    <property type="entry name" value="TOPRIM_dom"/>
</dbReference>
<dbReference type="Proteomes" id="UP000241190">
    <property type="component" value="Unassembled WGS sequence"/>
</dbReference>
<keyword evidence="5" id="KW-0460">Magnesium</keyword>
<comment type="caution">
    <text evidence="15">The sequence shown here is derived from an EMBL/GenBank/DDBJ whole genome shotgun (WGS) entry which is preliminary data.</text>
</comment>
<dbReference type="PANTHER" id="PTHR11390:SF21">
    <property type="entry name" value="DNA TOPOISOMERASE 3-ALPHA"/>
    <property type="match status" value="1"/>
</dbReference>
<evidence type="ECO:0000256" key="7">
    <source>
        <dbReference type="ARBA" id="ARBA00023125"/>
    </source>
</evidence>
<dbReference type="InterPro" id="IPR013497">
    <property type="entry name" value="Topo_IA_cen"/>
</dbReference>
<dbReference type="Gene3D" id="3.40.50.140">
    <property type="match status" value="1"/>
</dbReference>
<keyword evidence="6" id="KW-0799">Topoisomerase</keyword>
<dbReference type="PROSITE" id="PS52039">
    <property type="entry name" value="TOPO_IA_2"/>
    <property type="match status" value="1"/>
</dbReference>
<dbReference type="SMART" id="SM00436">
    <property type="entry name" value="TOP1Bc"/>
    <property type="match status" value="1"/>
</dbReference>
<evidence type="ECO:0000256" key="3">
    <source>
        <dbReference type="ARBA" id="ARBA00012891"/>
    </source>
</evidence>
<dbReference type="CDD" id="cd00186">
    <property type="entry name" value="TOP1Ac"/>
    <property type="match status" value="1"/>
</dbReference>
<evidence type="ECO:0000256" key="2">
    <source>
        <dbReference type="ARBA" id="ARBA00009446"/>
    </source>
</evidence>
<evidence type="ECO:0000259" key="14">
    <source>
        <dbReference type="PROSITE" id="PS52039"/>
    </source>
</evidence>
<dbReference type="PRINTS" id="PR00417">
    <property type="entry name" value="PRTPISMRASEI"/>
</dbReference>
<dbReference type="Gene3D" id="1.10.460.10">
    <property type="entry name" value="Topoisomerase I, domain 2"/>
    <property type="match status" value="1"/>
</dbReference>
<evidence type="ECO:0000313" key="15">
    <source>
        <dbReference type="EMBL" id="PSW96664.1"/>
    </source>
</evidence>
<dbReference type="SMART" id="SM00493">
    <property type="entry name" value="TOPRIM"/>
    <property type="match status" value="1"/>
</dbReference>
<keyword evidence="7" id="KW-0238">DNA-binding</keyword>
<dbReference type="SMART" id="SM00437">
    <property type="entry name" value="TOP1Ac"/>
    <property type="match status" value="1"/>
</dbReference>
<dbReference type="InterPro" id="IPR023406">
    <property type="entry name" value="Topo_IA_AS"/>
</dbReference>
<evidence type="ECO:0000256" key="6">
    <source>
        <dbReference type="ARBA" id="ARBA00023029"/>
    </source>
</evidence>
<keyword evidence="8" id="KW-0413">Isomerase</keyword>